<dbReference type="GO" id="GO:0005886">
    <property type="term" value="C:plasma membrane"/>
    <property type="evidence" value="ECO:0007669"/>
    <property type="project" value="UniProtKB-SubCell"/>
</dbReference>
<comment type="caution">
    <text evidence="8">The sequence shown here is derived from an EMBL/GenBank/DDBJ whole genome shotgun (WGS) entry which is preliminary data.</text>
</comment>
<accession>A0A840Y042</accession>
<evidence type="ECO:0000259" key="7">
    <source>
        <dbReference type="Pfam" id="PF00884"/>
    </source>
</evidence>
<dbReference type="AlphaFoldDB" id="A0A840Y042"/>
<evidence type="ECO:0000256" key="2">
    <source>
        <dbReference type="ARBA" id="ARBA00022475"/>
    </source>
</evidence>
<feature type="transmembrane region" description="Helical" evidence="6">
    <location>
        <begin position="46"/>
        <end position="66"/>
    </location>
</feature>
<dbReference type="Pfam" id="PF00884">
    <property type="entry name" value="Sulfatase"/>
    <property type="match status" value="1"/>
</dbReference>
<dbReference type="RefSeq" id="WP_184480294.1">
    <property type="nucleotide sequence ID" value="NZ_JAAEDJ010000084.1"/>
</dbReference>
<dbReference type="Gene3D" id="3.40.720.10">
    <property type="entry name" value="Alkaline Phosphatase, subunit A"/>
    <property type="match status" value="1"/>
</dbReference>
<evidence type="ECO:0000256" key="6">
    <source>
        <dbReference type="SAM" id="Phobius"/>
    </source>
</evidence>
<dbReference type="Proteomes" id="UP000562254">
    <property type="component" value="Unassembled WGS sequence"/>
</dbReference>
<proteinExistence type="predicted"/>
<keyword evidence="3 6" id="KW-0812">Transmembrane</keyword>
<evidence type="ECO:0000313" key="9">
    <source>
        <dbReference type="Proteomes" id="UP000562254"/>
    </source>
</evidence>
<evidence type="ECO:0000256" key="5">
    <source>
        <dbReference type="ARBA" id="ARBA00023136"/>
    </source>
</evidence>
<comment type="subcellular location">
    <subcellularLocation>
        <location evidence="1">Cell membrane</location>
        <topology evidence="1">Multi-pass membrane protein</topology>
    </subcellularLocation>
</comment>
<keyword evidence="9" id="KW-1185">Reference proteome</keyword>
<keyword evidence="5 6" id="KW-0472">Membrane</keyword>
<reference evidence="8 9" key="1">
    <citation type="submission" date="2020-08" db="EMBL/GenBank/DDBJ databases">
        <title>Genomic Encyclopedia of Type Strains, Phase IV (KMG-IV): sequencing the most valuable type-strain genomes for metagenomic binning, comparative biology and taxonomic classification.</title>
        <authorList>
            <person name="Goeker M."/>
        </authorList>
    </citation>
    <scope>NUCLEOTIDE SEQUENCE [LARGE SCALE GENOMIC DNA]</scope>
    <source>
        <strain evidence="8 9">DSM 25895</strain>
    </source>
</reference>
<dbReference type="PANTHER" id="PTHR47371:SF3">
    <property type="entry name" value="PHOSPHOGLYCEROL TRANSFERASE I"/>
    <property type="match status" value="1"/>
</dbReference>
<feature type="transmembrane region" description="Helical" evidence="6">
    <location>
        <begin position="119"/>
        <end position="137"/>
    </location>
</feature>
<feature type="transmembrane region" description="Helical" evidence="6">
    <location>
        <begin position="73"/>
        <end position="99"/>
    </location>
</feature>
<dbReference type="InterPro" id="IPR000917">
    <property type="entry name" value="Sulfatase_N"/>
</dbReference>
<dbReference type="EMBL" id="JACIJE010000001">
    <property type="protein sequence ID" value="MBB5688022.1"/>
    <property type="molecule type" value="Genomic_DNA"/>
</dbReference>
<evidence type="ECO:0000256" key="1">
    <source>
        <dbReference type="ARBA" id="ARBA00004651"/>
    </source>
</evidence>
<name>A0A840Y042_9PROT</name>
<sequence length="597" mass="63350">MSKGGGQAADRRGAYGGLLVLVIAAGAVVIGDWLFAAHLGSWPPTIIALLFFGLDIPLALLVALAIRALQRPNLLGVLLAAAVPLVMLAASSAKFVMLGRSALFSDAALLLDLRRTLEPRQALLTDLTFGVVLLAFLANMRIDRSALRAWVLPGLGLAGLGAAILVLPHGGRWVDRGLGLLPHRVSDFPFYGHFVTAAQDAAEERAMRRAVLDVPTAPLLRDRLVVPLDARNLHVIVVESLIDPLWLTGFSWPPEPLSPLFGRWRSDSLSTAVVPVFGNRSSDTEFEVLCGLPAAGGAAGVTFMRIGTGAELACLPRLLAARGHAAISIVPSSGAFFRASNAFRAVGFAPALFADDLDMSDLDGIWLSASSTLAQMRQAIGRVRAREPARPVFAYTFINAGHFPYDRDRARRPDRISPTPEDALIRDWANAAHYNALAVEEHVATIRNDDPAALIVILGDHNPPLGANFAGYRLGGRMPPAGVRTAHSALLHETPLLVLDGDRMVAVGRLPAWGVPDLILDLLSAGAHCRHTTCQHGAALRIRPLDGAVLGLATDRGADLTCRRQTGAPEADDAAACSALREKAASLAAGLLRLLSP</sequence>
<keyword evidence="2" id="KW-1003">Cell membrane</keyword>
<dbReference type="InterPro" id="IPR017850">
    <property type="entry name" value="Alkaline_phosphatase_core_sf"/>
</dbReference>
<dbReference type="InterPro" id="IPR050448">
    <property type="entry name" value="OpgB/LTA_synthase_biosynth"/>
</dbReference>
<organism evidence="8 9">
    <name type="scientific">Neoroseomonas alkaliterrae</name>
    <dbReference type="NCBI Taxonomy" id="1452450"/>
    <lineage>
        <taxon>Bacteria</taxon>
        <taxon>Pseudomonadati</taxon>
        <taxon>Pseudomonadota</taxon>
        <taxon>Alphaproteobacteria</taxon>
        <taxon>Acetobacterales</taxon>
        <taxon>Acetobacteraceae</taxon>
        <taxon>Neoroseomonas</taxon>
    </lineage>
</organism>
<keyword evidence="4 6" id="KW-1133">Transmembrane helix</keyword>
<protein>
    <recommendedName>
        <fullName evidence="7">Sulfatase N-terminal domain-containing protein</fullName>
    </recommendedName>
</protein>
<feature type="transmembrane region" description="Helical" evidence="6">
    <location>
        <begin position="12"/>
        <end position="34"/>
    </location>
</feature>
<feature type="domain" description="Sulfatase N-terminal" evidence="7">
    <location>
        <begin position="258"/>
        <end position="498"/>
    </location>
</feature>
<evidence type="ECO:0000313" key="8">
    <source>
        <dbReference type="EMBL" id="MBB5688022.1"/>
    </source>
</evidence>
<evidence type="ECO:0000256" key="4">
    <source>
        <dbReference type="ARBA" id="ARBA00022989"/>
    </source>
</evidence>
<feature type="transmembrane region" description="Helical" evidence="6">
    <location>
        <begin position="149"/>
        <end position="167"/>
    </location>
</feature>
<dbReference type="PANTHER" id="PTHR47371">
    <property type="entry name" value="LIPOTEICHOIC ACID SYNTHASE"/>
    <property type="match status" value="1"/>
</dbReference>
<evidence type="ECO:0000256" key="3">
    <source>
        <dbReference type="ARBA" id="ARBA00022692"/>
    </source>
</evidence>
<gene>
    <name evidence="8" type="ORF">FHS88_000132</name>
</gene>